<feature type="compositionally biased region" description="Basic and acidic residues" evidence="1">
    <location>
        <begin position="17"/>
        <end position="34"/>
    </location>
</feature>
<protein>
    <submittedName>
        <fullName evidence="2">Uncharacterized protein</fullName>
    </submittedName>
</protein>
<evidence type="ECO:0000313" key="2">
    <source>
        <dbReference type="EMBL" id="MDQ0688314.1"/>
    </source>
</evidence>
<dbReference type="EMBL" id="JAUSYA010000001">
    <property type="protein sequence ID" value="MDQ0688314.1"/>
    <property type="molecule type" value="Genomic_DNA"/>
</dbReference>
<accession>A0ABU0QCD0</accession>
<evidence type="ECO:0000256" key="1">
    <source>
        <dbReference type="SAM" id="MobiDB-lite"/>
    </source>
</evidence>
<dbReference type="Proteomes" id="UP001243364">
    <property type="component" value="Unassembled WGS sequence"/>
</dbReference>
<keyword evidence="3" id="KW-1185">Reference proteome</keyword>
<sequence length="34" mass="3806">MDLPAPEERPPSGAGDLVKRQDRARAARDCRKSR</sequence>
<feature type="compositionally biased region" description="Basic and acidic residues" evidence="1">
    <location>
        <begin position="1"/>
        <end position="10"/>
    </location>
</feature>
<organism evidence="2 3">
    <name type="scientific">Streptomyces achromogenes</name>
    <dbReference type="NCBI Taxonomy" id="67255"/>
    <lineage>
        <taxon>Bacteria</taxon>
        <taxon>Bacillati</taxon>
        <taxon>Actinomycetota</taxon>
        <taxon>Actinomycetes</taxon>
        <taxon>Kitasatosporales</taxon>
        <taxon>Streptomycetaceae</taxon>
        <taxon>Streptomyces</taxon>
    </lineage>
</organism>
<evidence type="ECO:0000313" key="3">
    <source>
        <dbReference type="Proteomes" id="UP001243364"/>
    </source>
</evidence>
<proteinExistence type="predicted"/>
<feature type="region of interest" description="Disordered" evidence="1">
    <location>
        <begin position="1"/>
        <end position="34"/>
    </location>
</feature>
<name>A0ABU0QCD0_STRAH</name>
<comment type="caution">
    <text evidence="2">The sequence shown here is derived from an EMBL/GenBank/DDBJ whole genome shotgun (WGS) entry which is preliminary data.</text>
</comment>
<reference evidence="2 3" key="1">
    <citation type="submission" date="2023-07" db="EMBL/GenBank/DDBJ databases">
        <title>Comparative genomics of wheat-associated soil bacteria to identify genetic determinants of phenazine resistance.</title>
        <authorList>
            <person name="Mouncey N."/>
        </authorList>
    </citation>
    <scope>NUCLEOTIDE SEQUENCE [LARGE SCALE GENOMIC DNA]</scope>
    <source>
        <strain evidence="2 3">W4I19-2</strain>
    </source>
</reference>
<gene>
    <name evidence="2" type="ORF">QFZ56_007277</name>
</gene>